<feature type="compositionally biased region" description="Basic residues" evidence="1">
    <location>
        <begin position="32"/>
        <end position="54"/>
    </location>
</feature>
<dbReference type="AlphaFoldDB" id="A0A6J2XN29"/>
<keyword evidence="2" id="KW-1185">Reference proteome</keyword>
<dbReference type="KEGG" id="soy:115879493"/>
<organism evidence="2 3">
    <name type="scientific">Sitophilus oryzae</name>
    <name type="common">Rice weevil</name>
    <name type="synonym">Curculio oryzae</name>
    <dbReference type="NCBI Taxonomy" id="7048"/>
    <lineage>
        <taxon>Eukaryota</taxon>
        <taxon>Metazoa</taxon>
        <taxon>Ecdysozoa</taxon>
        <taxon>Arthropoda</taxon>
        <taxon>Hexapoda</taxon>
        <taxon>Insecta</taxon>
        <taxon>Pterygota</taxon>
        <taxon>Neoptera</taxon>
        <taxon>Endopterygota</taxon>
        <taxon>Coleoptera</taxon>
        <taxon>Polyphaga</taxon>
        <taxon>Cucujiformia</taxon>
        <taxon>Curculionidae</taxon>
        <taxon>Dryophthorinae</taxon>
        <taxon>Sitophilus</taxon>
    </lineage>
</organism>
<evidence type="ECO:0000313" key="3">
    <source>
        <dbReference type="RefSeq" id="XP_030752255.1"/>
    </source>
</evidence>
<accession>A0A6J2XN29</accession>
<dbReference type="OrthoDB" id="6780991at2759"/>
<dbReference type="RefSeq" id="XP_030752255.1">
    <property type="nucleotide sequence ID" value="XM_030896395.1"/>
</dbReference>
<name>A0A6J2XN29_SITOR</name>
<dbReference type="InParanoid" id="A0A6J2XN29"/>
<evidence type="ECO:0000256" key="1">
    <source>
        <dbReference type="SAM" id="MobiDB-lite"/>
    </source>
</evidence>
<proteinExistence type="predicted"/>
<protein>
    <submittedName>
        <fullName evidence="3">PHD finger protein ALFIN-LIKE 4-like</fullName>
    </submittedName>
</protein>
<feature type="compositionally biased region" description="Basic and acidic residues" evidence="1">
    <location>
        <begin position="15"/>
        <end position="31"/>
    </location>
</feature>
<feature type="region of interest" description="Disordered" evidence="1">
    <location>
        <begin position="1"/>
        <end position="81"/>
    </location>
</feature>
<feature type="compositionally biased region" description="Acidic residues" evidence="1">
    <location>
        <begin position="70"/>
        <end position="79"/>
    </location>
</feature>
<gene>
    <name evidence="3" type="primary">LOC115879493</name>
</gene>
<dbReference type="Proteomes" id="UP000504635">
    <property type="component" value="Unplaced"/>
</dbReference>
<dbReference type="CDD" id="cd15489">
    <property type="entry name" value="PHD_SF"/>
    <property type="match status" value="1"/>
</dbReference>
<dbReference type="SUPFAM" id="SSF57903">
    <property type="entry name" value="FYVE/PHD zinc finger"/>
    <property type="match status" value="1"/>
</dbReference>
<reference evidence="3" key="1">
    <citation type="submission" date="2025-08" db="UniProtKB">
        <authorList>
            <consortium name="RefSeq"/>
        </authorList>
    </citation>
    <scope>IDENTIFICATION</scope>
    <source>
        <tissue evidence="3">Gonads</tissue>
    </source>
</reference>
<dbReference type="InterPro" id="IPR011011">
    <property type="entry name" value="Znf_FYVE_PHD"/>
</dbReference>
<sequence>MREKQHSQIITSTPFKDDLEKKEQKKNEKARNAAKKNIAKKSRKTNKKLKRKRTKLPDSDSETSSFDEKEIGDDDDLDNMSDVSEHEKCVICGDIGKNREMWFRCTICGYWAHMACTDCDSAEGFVCDSCRS</sequence>
<evidence type="ECO:0000313" key="2">
    <source>
        <dbReference type="Proteomes" id="UP000504635"/>
    </source>
</evidence>
<dbReference type="GeneID" id="115879493"/>